<dbReference type="InterPro" id="IPR037066">
    <property type="entry name" value="Plug_dom_sf"/>
</dbReference>
<dbReference type="Pfam" id="PF07715">
    <property type="entry name" value="Plug"/>
    <property type="match status" value="1"/>
</dbReference>
<dbReference type="Proteomes" id="UP000182367">
    <property type="component" value="Unassembled WGS sequence"/>
</dbReference>
<proteinExistence type="predicted"/>
<dbReference type="AlphaFoldDB" id="A0A1B9DG90"/>
<evidence type="ECO:0000313" key="4">
    <source>
        <dbReference type="Proteomes" id="UP000093226"/>
    </source>
</evidence>
<sequence>MKYIKIVFICAIHTLFTLKMSAQNSKILVSGVVLDNKGKHISGAIIIGDNNQTSVANDRGEFALSVGKNTPLIINATGYKAVSVEAKSDLKTIVLESTNANMVQVAFNKVDKSEILGGVSSINIVDNLASNYTTYSLDNLGSYIPGYHGSIWGMNSKLVLVDGIPRDEFNVMPSEIDQITVLKSAAAVALYGSRAAKGVVSITTKRGLEKKNRFDVRLNTGIMVPKRYAEYLNSSEYMTLFNEARANDGLPALYTNEEITNSASGINPYRYPNVDFYSSDYLKKYATRSEVVTEYTGGNDMAQFYVNVGNYNTTSLLNFGNGKKEGENRFNIRGNLDIKLSSMITSKINTSVTFYDRNSAQGNYWGNAATFRPNLITPLIPISYLRNPNATTLGYLGSALHIIDGKYLLGGISTQLTNPIADVYTRGINKATTRKYQFDASLNFNLDRVLKGLTFDTQFGIDYNTSYSQNINDNSYAVYITGTLADPVSGWSTDADGDYISMLTKQGTDTKSNVRSLYDAYQRQTKFFSGVFKYKFDLNKVHNFSTLLVAHGYTLAESEVYHAVANANLGFQFNYNYKNKYYLDYTQNQVHSSRFAKGNREAFSPTVSVGWRISNEKFLQNSSFIDDLKLTASAGILNTDLDYDPNTGYNLFRSIYSTSNGAYFSWQEGRQLRTTDIIRGENYGLGFEQRKDYSVGLETSLFKNMFQINASYFYNKLIGIPLQNVNAYPNFLSVQFPSPSSFVPYTNYNGDERKGFDLGISYNKKIQNLNLNVGFVATYYDTKASTRNDVLYEDNYQYRQGKPIDALWGLKSNGFFTAADITAMANKEPGAPAPQSFGAIKPGSIKYVDVNNDGIVDNNDQVYLGRGGYSGSPLTLGLNVTAKWNNFSLFVLANSTSGSYAFKNSSYYWATGNNAKYSAAMRNRWTPETAETATYPSLSTGNNGDNNFRNSDFWLYKNDRINLSRVQLSYDFPKTWLAKTFVSNLGIYVNGSDLLLISKERNYMETNIGSAPQTRYYSLGLTAAF</sequence>
<dbReference type="EMBL" id="FNEO01000005">
    <property type="protein sequence ID" value="SDJ65180.1"/>
    <property type="molecule type" value="Genomic_DNA"/>
</dbReference>
<organism evidence="2 4">
    <name type="scientific">Flavobacterium glycines</name>
    <dbReference type="NCBI Taxonomy" id="551990"/>
    <lineage>
        <taxon>Bacteria</taxon>
        <taxon>Pseudomonadati</taxon>
        <taxon>Bacteroidota</taxon>
        <taxon>Flavobacteriia</taxon>
        <taxon>Flavobacteriales</taxon>
        <taxon>Flavobacteriaceae</taxon>
        <taxon>Flavobacterium</taxon>
    </lineage>
</organism>
<dbReference type="EMBL" id="LVEO01000030">
    <property type="protein sequence ID" value="OCB68701.1"/>
    <property type="molecule type" value="Genomic_DNA"/>
</dbReference>
<dbReference type="OrthoDB" id="9768177at2"/>
<dbReference type="SUPFAM" id="SSF56935">
    <property type="entry name" value="Porins"/>
    <property type="match status" value="1"/>
</dbReference>
<keyword evidence="5" id="KW-1185">Reference proteome</keyword>
<dbReference type="STRING" id="551990.SAMN05192550_2516"/>
<dbReference type="InterPro" id="IPR012910">
    <property type="entry name" value="Plug_dom"/>
</dbReference>
<evidence type="ECO:0000259" key="1">
    <source>
        <dbReference type="Pfam" id="PF07715"/>
    </source>
</evidence>
<evidence type="ECO:0000313" key="3">
    <source>
        <dbReference type="EMBL" id="SDJ65180.1"/>
    </source>
</evidence>
<name>A0A1B9DG90_9FLAO</name>
<evidence type="ECO:0000313" key="5">
    <source>
        <dbReference type="Proteomes" id="UP000182367"/>
    </source>
</evidence>
<evidence type="ECO:0000313" key="2">
    <source>
        <dbReference type="EMBL" id="OCB68701.1"/>
    </source>
</evidence>
<accession>A0A1B9DG90</accession>
<reference evidence="4" key="1">
    <citation type="submission" date="2016-03" db="EMBL/GenBank/DDBJ databases">
        <title>Draft genome sequence of Paenibacillus glacialis DSM 22343.</title>
        <authorList>
            <person name="Shin S.-K."/>
            <person name="Yi H."/>
        </authorList>
    </citation>
    <scope>NUCLEOTIDE SEQUENCE [LARGE SCALE GENOMIC DNA]</scope>
    <source>
        <strain evidence="4">NBRC 105008</strain>
    </source>
</reference>
<dbReference type="NCBIfam" id="TIGR04056">
    <property type="entry name" value="OMP_RagA_SusC"/>
    <property type="match status" value="1"/>
</dbReference>
<gene>
    <name evidence="2" type="ORF">FBGL_16045</name>
    <name evidence="3" type="ORF">SAMN05192550_2516</name>
</gene>
<dbReference type="InterPro" id="IPR023996">
    <property type="entry name" value="TonB-dep_OMP_SusC/RagA"/>
</dbReference>
<reference evidence="3 5" key="3">
    <citation type="submission" date="2016-10" db="EMBL/GenBank/DDBJ databases">
        <authorList>
            <person name="Varghese N."/>
            <person name="Submissions S."/>
        </authorList>
    </citation>
    <scope>NUCLEOTIDE SEQUENCE [LARGE SCALE GENOMIC DNA]</scope>
    <source>
        <strain evidence="3 5">Gm-149</strain>
    </source>
</reference>
<protein>
    <submittedName>
        <fullName evidence="2">SusC/RagA family protein</fullName>
    </submittedName>
    <submittedName>
        <fullName evidence="3">TonB-linked outer membrane protein, SusC/RagA family</fullName>
    </submittedName>
</protein>
<dbReference type="Proteomes" id="UP000093226">
    <property type="component" value="Unassembled WGS sequence"/>
</dbReference>
<feature type="domain" description="TonB-dependent receptor plug" evidence="1">
    <location>
        <begin position="111"/>
        <end position="199"/>
    </location>
</feature>
<comment type="caution">
    <text evidence="2">The sequence shown here is derived from an EMBL/GenBank/DDBJ whole genome shotgun (WGS) entry which is preliminary data.</text>
</comment>
<reference evidence="2" key="2">
    <citation type="submission" date="2016-03" db="EMBL/GenBank/DDBJ databases">
        <authorList>
            <person name="Ploux O."/>
        </authorList>
    </citation>
    <scope>NUCLEOTIDE SEQUENCE</scope>
    <source>
        <strain evidence="2">NBRC 105008</strain>
    </source>
</reference>
<dbReference type="Gene3D" id="2.170.130.10">
    <property type="entry name" value="TonB-dependent receptor, plug domain"/>
    <property type="match status" value="1"/>
</dbReference>